<proteinExistence type="predicted"/>
<feature type="compositionally biased region" description="Low complexity" evidence="1">
    <location>
        <begin position="28"/>
        <end position="38"/>
    </location>
</feature>
<evidence type="ECO:0000313" key="2">
    <source>
        <dbReference type="EMBL" id="KIX12942.1"/>
    </source>
</evidence>
<evidence type="ECO:0000313" key="3">
    <source>
        <dbReference type="Proteomes" id="UP000032233"/>
    </source>
</evidence>
<organism evidence="2 3">
    <name type="scientific">Dethiosulfatarculus sandiegensis</name>
    <dbReference type="NCBI Taxonomy" id="1429043"/>
    <lineage>
        <taxon>Bacteria</taxon>
        <taxon>Pseudomonadati</taxon>
        <taxon>Thermodesulfobacteriota</taxon>
        <taxon>Desulfarculia</taxon>
        <taxon>Desulfarculales</taxon>
        <taxon>Desulfarculaceae</taxon>
        <taxon>Dethiosulfatarculus</taxon>
    </lineage>
</organism>
<dbReference type="Proteomes" id="UP000032233">
    <property type="component" value="Unassembled WGS sequence"/>
</dbReference>
<feature type="region of interest" description="Disordered" evidence="1">
    <location>
        <begin position="15"/>
        <end position="86"/>
    </location>
</feature>
<accession>A0A0D2GDB8</accession>
<sequence length="86" mass="9519">MKSCLEKTRFHALPQATAAVIPKHEQQPPNRNNSPNRSAGHGRPAGRKPEKKPGFTPGFFHKPQARTAWGGLNNRPEADTITEKII</sequence>
<name>A0A0D2GDB8_9BACT</name>
<feature type="compositionally biased region" description="Basic and acidic residues" evidence="1">
    <location>
        <begin position="76"/>
        <end position="86"/>
    </location>
</feature>
<evidence type="ECO:0000256" key="1">
    <source>
        <dbReference type="SAM" id="MobiDB-lite"/>
    </source>
</evidence>
<protein>
    <submittedName>
        <fullName evidence="2">Uncharacterized protein</fullName>
    </submittedName>
</protein>
<dbReference type="AlphaFoldDB" id="A0A0D2GDB8"/>
<dbReference type="EMBL" id="AZAC01000021">
    <property type="protein sequence ID" value="KIX12942.1"/>
    <property type="molecule type" value="Genomic_DNA"/>
</dbReference>
<keyword evidence="3" id="KW-1185">Reference proteome</keyword>
<gene>
    <name evidence="2" type="ORF">X474_16715</name>
</gene>
<comment type="caution">
    <text evidence="2">The sequence shown here is derived from an EMBL/GenBank/DDBJ whole genome shotgun (WGS) entry which is preliminary data.</text>
</comment>
<dbReference type="InParanoid" id="A0A0D2GDB8"/>
<reference evidence="2 3" key="1">
    <citation type="submission" date="2013-11" db="EMBL/GenBank/DDBJ databases">
        <title>Metagenomic analysis of a methanogenic consortium involved in long chain n-alkane degradation.</title>
        <authorList>
            <person name="Davidova I.A."/>
            <person name="Callaghan A.V."/>
            <person name="Wawrik B."/>
            <person name="Pruitt S."/>
            <person name="Marks C."/>
            <person name="Duncan K.E."/>
            <person name="Suflita J.M."/>
        </authorList>
    </citation>
    <scope>NUCLEOTIDE SEQUENCE [LARGE SCALE GENOMIC DNA]</scope>
    <source>
        <strain evidence="2 3">SPR</strain>
    </source>
</reference>